<sequence>MARKPDSPDAFSPSRRMRGFEPAGGLMSRRIQKAGETRGFAVTRLLTHWAEVAGADLAAISRPVKVGYTREGIGATLTLLVAPAHAPMVEMRKERLRERVNAVYGYNAISRIHITQTAATGFADGQAEFAHGPRSDAPRALPEPGPEARAVAHDVADDGLRRALEQLAQNVLSRKRT</sequence>
<feature type="region of interest" description="Disordered" evidence="1">
    <location>
        <begin position="128"/>
        <end position="149"/>
    </location>
</feature>
<evidence type="ECO:0000313" key="2">
    <source>
        <dbReference type="EMBL" id="SIS78526.1"/>
    </source>
</evidence>
<evidence type="ECO:0008006" key="4">
    <source>
        <dbReference type="Google" id="ProtNLM"/>
    </source>
</evidence>
<keyword evidence="3" id="KW-1185">Reference proteome</keyword>
<dbReference type="PIRSF" id="PIRSF032064">
    <property type="entry name" value="UCP032064"/>
    <property type="match status" value="1"/>
</dbReference>
<dbReference type="EMBL" id="FTOT01000002">
    <property type="protein sequence ID" value="SIS78526.1"/>
    <property type="molecule type" value="Genomic_DNA"/>
</dbReference>
<accession>A0A1N7LXH0</accession>
<gene>
    <name evidence="2" type="ORF">SAMN05421774_102239</name>
</gene>
<dbReference type="Pfam" id="PF05258">
    <property type="entry name" value="DciA"/>
    <property type="match status" value="1"/>
</dbReference>
<dbReference type="InterPro" id="IPR007922">
    <property type="entry name" value="DciA-like"/>
</dbReference>
<evidence type="ECO:0000313" key="3">
    <source>
        <dbReference type="Proteomes" id="UP000186141"/>
    </source>
</evidence>
<protein>
    <recommendedName>
        <fullName evidence="4">RNA-binding protein</fullName>
    </recommendedName>
</protein>
<dbReference type="AlphaFoldDB" id="A0A1N7LXH0"/>
<dbReference type="Proteomes" id="UP000186141">
    <property type="component" value="Unassembled WGS sequence"/>
</dbReference>
<dbReference type="InterPro" id="IPR010593">
    <property type="entry name" value="DUF1159"/>
</dbReference>
<dbReference type="STRING" id="1086013.SAMN05421774_102239"/>
<name>A0A1N7LXH0_9RHOB</name>
<dbReference type="OrthoDB" id="7160947at2"/>
<feature type="region of interest" description="Disordered" evidence="1">
    <location>
        <begin position="1"/>
        <end position="26"/>
    </location>
</feature>
<organism evidence="2 3">
    <name type="scientific">Gemmobacter megaterium</name>
    <dbReference type="NCBI Taxonomy" id="1086013"/>
    <lineage>
        <taxon>Bacteria</taxon>
        <taxon>Pseudomonadati</taxon>
        <taxon>Pseudomonadota</taxon>
        <taxon>Alphaproteobacteria</taxon>
        <taxon>Rhodobacterales</taxon>
        <taxon>Paracoccaceae</taxon>
        <taxon>Gemmobacter</taxon>
    </lineage>
</organism>
<dbReference type="RefSeq" id="WP_076529448.1">
    <property type="nucleotide sequence ID" value="NZ_BMEH01000002.1"/>
</dbReference>
<proteinExistence type="predicted"/>
<evidence type="ECO:0000256" key="1">
    <source>
        <dbReference type="SAM" id="MobiDB-lite"/>
    </source>
</evidence>
<reference evidence="2 3" key="1">
    <citation type="submission" date="2017-01" db="EMBL/GenBank/DDBJ databases">
        <authorList>
            <person name="Mah S.A."/>
            <person name="Swanson W.J."/>
            <person name="Moy G.W."/>
            <person name="Vacquier V.D."/>
        </authorList>
    </citation>
    <scope>NUCLEOTIDE SEQUENCE [LARGE SCALE GENOMIC DNA]</scope>
    <source>
        <strain evidence="2 3">DSM 26375</strain>
    </source>
</reference>